<dbReference type="Proteomes" id="UP001293254">
    <property type="component" value="Unassembled WGS sequence"/>
</dbReference>
<gene>
    <name evidence="2" type="ORF">Salat_1109800</name>
</gene>
<name>A0AAE2CT23_9LAMI</name>
<reference evidence="2" key="2">
    <citation type="journal article" date="2024" name="Plant">
        <title>Genomic evolution and insights into agronomic trait innovations of Sesamum species.</title>
        <authorList>
            <person name="Miao H."/>
            <person name="Wang L."/>
            <person name="Qu L."/>
            <person name="Liu H."/>
            <person name="Sun Y."/>
            <person name="Le M."/>
            <person name="Wang Q."/>
            <person name="Wei S."/>
            <person name="Zheng Y."/>
            <person name="Lin W."/>
            <person name="Duan Y."/>
            <person name="Cao H."/>
            <person name="Xiong S."/>
            <person name="Wang X."/>
            <person name="Wei L."/>
            <person name="Li C."/>
            <person name="Ma Q."/>
            <person name="Ju M."/>
            <person name="Zhao R."/>
            <person name="Li G."/>
            <person name="Mu C."/>
            <person name="Tian Q."/>
            <person name="Mei H."/>
            <person name="Zhang T."/>
            <person name="Gao T."/>
            <person name="Zhang H."/>
        </authorList>
    </citation>
    <scope>NUCLEOTIDE SEQUENCE</scope>
    <source>
        <strain evidence="2">3651</strain>
    </source>
</reference>
<reference evidence="2" key="1">
    <citation type="submission" date="2020-06" db="EMBL/GenBank/DDBJ databases">
        <authorList>
            <person name="Li T."/>
            <person name="Hu X."/>
            <person name="Zhang T."/>
            <person name="Song X."/>
            <person name="Zhang H."/>
            <person name="Dai N."/>
            <person name="Sheng W."/>
            <person name="Hou X."/>
            <person name="Wei L."/>
        </authorList>
    </citation>
    <scope>NUCLEOTIDE SEQUENCE</scope>
    <source>
        <strain evidence="2">3651</strain>
        <tissue evidence="2">Leaf</tissue>
    </source>
</reference>
<keyword evidence="3" id="KW-1185">Reference proteome</keyword>
<evidence type="ECO:0000313" key="2">
    <source>
        <dbReference type="EMBL" id="KAK4433475.1"/>
    </source>
</evidence>
<evidence type="ECO:0000313" key="3">
    <source>
        <dbReference type="Proteomes" id="UP001293254"/>
    </source>
</evidence>
<evidence type="ECO:0000256" key="1">
    <source>
        <dbReference type="SAM" id="MobiDB-lite"/>
    </source>
</evidence>
<dbReference type="EMBL" id="JACGWO010000003">
    <property type="protein sequence ID" value="KAK4433475.1"/>
    <property type="molecule type" value="Genomic_DNA"/>
</dbReference>
<comment type="caution">
    <text evidence="2">The sequence shown here is derived from an EMBL/GenBank/DDBJ whole genome shotgun (WGS) entry which is preliminary data.</text>
</comment>
<feature type="region of interest" description="Disordered" evidence="1">
    <location>
        <begin position="21"/>
        <end position="71"/>
    </location>
</feature>
<organism evidence="2 3">
    <name type="scientific">Sesamum alatum</name>
    <dbReference type="NCBI Taxonomy" id="300844"/>
    <lineage>
        <taxon>Eukaryota</taxon>
        <taxon>Viridiplantae</taxon>
        <taxon>Streptophyta</taxon>
        <taxon>Embryophyta</taxon>
        <taxon>Tracheophyta</taxon>
        <taxon>Spermatophyta</taxon>
        <taxon>Magnoliopsida</taxon>
        <taxon>eudicotyledons</taxon>
        <taxon>Gunneridae</taxon>
        <taxon>Pentapetalae</taxon>
        <taxon>asterids</taxon>
        <taxon>lamiids</taxon>
        <taxon>Lamiales</taxon>
        <taxon>Pedaliaceae</taxon>
        <taxon>Sesamum</taxon>
    </lineage>
</organism>
<dbReference type="AlphaFoldDB" id="A0AAE2CT23"/>
<proteinExistence type="predicted"/>
<protein>
    <submittedName>
        <fullName evidence="2">Uncharacterized protein</fullName>
    </submittedName>
</protein>
<sequence length="164" mass="18442">MEIEAGLVELNRLEERIKRARPTLPTVQGTRFEKGPNVRRTPPGTLSGSHNVSQQNKGQSDKESEGNCKFSGRTRRTIDSCWRRLGKNWNQVGRPKIRARARAFALGGEEVTDPTTIIEDCHSITVMFRVSGEAEVELIGESLPSIMRIIFASKARKILRREGQ</sequence>
<accession>A0AAE2CT23</accession>
<feature type="compositionally biased region" description="Polar residues" evidence="1">
    <location>
        <begin position="44"/>
        <end position="58"/>
    </location>
</feature>